<dbReference type="EMBL" id="BLXT01008339">
    <property type="protein sequence ID" value="GFO47484.1"/>
    <property type="molecule type" value="Genomic_DNA"/>
</dbReference>
<reference evidence="2 3" key="1">
    <citation type="journal article" date="2021" name="Elife">
        <title>Chloroplast acquisition without the gene transfer in kleptoplastic sea slugs, Plakobranchus ocellatus.</title>
        <authorList>
            <person name="Maeda T."/>
            <person name="Takahashi S."/>
            <person name="Yoshida T."/>
            <person name="Shimamura S."/>
            <person name="Takaki Y."/>
            <person name="Nagai Y."/>
            <person name="Toyoda A."/>
            <person name="Suzuki Y."/>
            <person name="Arimoto A."/>
            <person name="Ishii H."/>
            <person name="Satoh N."/>
            <person name="Nishiyama T."/>
            <person name="Hasebe M."/>
            <person name="Maruyama T."/>
            <person name="Minagawa J."/>
            <person name="Obokata J."/>
            <person name="Shigenobu S."/>
        </authorList>
    </citation>
    <scope>NUCLEOTIDE SEQUENCE [LARGE SCALE GENOMIC DNA]</scope>
</reference>
<keyword evidence="3" id="KW-1185">Reference proteome</keyword>
<evidence type="ECO:0000313" key="3">
    <source>
        <dbReference type="Proteomes" id="UP000735302"/>
    </source>
</evidence>
<feature type="compositionally biased region" description="Acidic residues" evidence="1">
    <location>
        <begin position="1"/>
        <end position="16"/>
    </location>
</feature>
<organism evidence="2 3">
    <name type="scientific">Plakobranchus ocellatus</name>
    <dbReference type="NCBI Taxonomy" id="259542"/>
    <lineage>
        <taxon>Eukaryota</taxon>
        <taxon>Metazoa</taxon>
        <taxon>Spiralia</taxon>
        <taxon>Lophotrochozoa</taxon>
        <taxon>Mollusca</taxon>
        <taxon>Gastropoda</taxon>
        <taxon>Heterobranchia</taxon>
        <taxon>Euthyneura</taxon>
        <taxon>Panpulmonata</taxon>
        <taxon>Sacoglossa</taxon>
        <taxon>Placobranchoidea</taxon>
        <taxon>Plakobranchidae</taxon>
        <taxon>Plakobranchus</taxon>
    </lineage>
</organism>
<proteinExistence type="predicted"/>
<evidence type="ECO:0000256" key="1">
    <source>
        <dbReference type="SAM" id="MobiDB-lite"/>
    </source>
</evidence>
<dbReference type="InterPro" id="IPR024867">
    <property type="entry name" value="NFRKB"/>
</dbReference>
<dbReference type="Proteomes" id="UP000735302">
    <property type="component" value="Unassembled WGS sequence"/>
</dbReference>
<dbReference type="GO" id="GO:0002020">
    <property type="term" value="F:protease binding"/>
    <property type="evidence" value="ECO:0007669"/>
    <property type="project" value="TreeGrafter"/>
</dbReference>
<accession>A0AAV4DTD5</accession>
<feature type="region of interest" description="Disordered" evidence="1">
    <location>
        <begin position="1"/>
        <end position="27"/>
    </location>
</feature>
<dbReference type="GO" id="GO:0031011">
    <property type="term" value="C:Ino80 complex"/>
    <property type="evidence" value="ECO:0007669"/>
    <property type="project" value="InterPro"/>
</dbReference>
<comment type="caution">
    <text evidence="2">The sequence shown here is derived from an EMBL/GenBank/DDBJ whole genome shotgun (WGS) entry which is preliminary data.</text>
</comment>
<evidence type="ECO:0000313" key="2">
    <source>
        <dbReference type="EMBL" id="GFO47484.1"/>
    </source>
</evidence>
<dbReference type="AlphaFoldDB" id="A0AAV4DTD5"/>
<sequence>MEESDHEMSDEGESDTETWAGLIPGPDERMEQCKLGGKVLKLPELFLEKKHIFKSVLSLDTWNTALSEDQRKRLESLLPHFPDANDEETEKTLR</sequence>
<name>A0AAV4DTD5_9GAST</name>
<gene>
    <name evidence="2" type="ORF">PoB_007398900</name>
</gene>
<dbReference type="PANTHER" id="PTHR13052:SF3">
    <property type="entry name" value="NUCLEAR FACTOR RELATED TO KAPPA-B-BINDING PROTEIN"/>
    <property type="match status" value="1"/>
</dbReference>
<protein>
    <submittedName>
        <fullName evidence="2">Nuclear factor related to kappa-b-binding protein</fullName>
    </submittedName>
</protein>
<dbReference type="PANTHER" id="PTHR13052">
    <property type="entry name" value="NFRKB-RELATED"/>
    <property type="match status" value="1"/>
</dbReference>